<dbReference type="EMBL" id="MNAD01001129">
    <property type="protein sequence ID" value="OJT07750.1"/>
    <property type="molecule type" value="Genomic_DNA"/>
</dbReference>
<accession>A0A1M2VJK0</accession>
<keyword evidence="1" id="KW-1133">Transmembrane helix</keyword>
<dbReference type="AlphaFoldDB" id="A0A1M2VJK0"/>
<sequence>MPDLSTLLEEAQAHLDLLNTIKYAGASLTYVLLDVLDTLSDEISLVWPSRISAMKAIFLVNRYMPIVDVSLGNVVILGVRTHQSCSVMWPLVVALYPLGSFISEIILMVRTVALWNFSRIIVGIMVLNTLIIVVPTVAVVQQYLQTLHYPSTTILEVTDCVASISDGVGWVFYACIIISETTAAQSSGISWDEFNKRSQLAFERPPFDIEEDSLVTLSDLER</sequence>
<feature type="domain" description="DUF6533" evidence="2">
    <location>
        <begin position="26"/>
        <end position="67"/>
    </location>
</feature>
<dbReference type="OMA" id="ACIIISE"/>
<keyword evidence="4" id="KW-1185">Reference proteome</keyword>
<proteinExistence type="predicted"/>
<name>A0A1M2VJK0_TRAPU</name>
<evidence type="ECO:0000259" key="2">
    <source>
        <dbReference type="Pfam" id="PF20151"/>
    </source>
</evidence>
<reference evidence="3 4" key="1">
    <citation type="submission" date="2016-10" db="EMBL/GenBank/DDBJ databases">
        <title>Genome sequence of the basidiomycete white-rot fungus Trametes pubescens.</title>
        <authorList>
            <person name="Makela M.R."/>
            <person name="Granchi Z."/>
            <person name="Peng M."/>
            <person name="De Vries R.P."/>
            <person name="Grigoriev I."/>
            <person name="Riley R."/>
            <person name="Hilden K."/>
        </authorList>
    </citation>
    <scope>NUCLEOTIDE SEQUENCE [LARGE SCALE GENOMIC DNA]</scope>
    <source>
        <strain evidence="3 4">FBCC735</strain>
    </source>
</reference>
<organism evidence="3 4">
    <name type="scientific">Trametes pubescens</name>
    <name type="common">White-rot fungus</name>
    <dbReference type="NCBI Taxonomy" id="154538"/>
    <lineage>
        <taxon>Eukaryota</taxon>
        <taxon>Fungi</taxon>
        <taxon>Dikarya</taxon>
        <taxon>Basidiomycota</taxon>
        <taxon>Agaricomycotina</taxon>
        <taxon>Agaricomycetes</taxon>
        <taxon>Polyporales</taxon>
        <taxon>Polyporaceae</taxon>
        <taxon>Trametes</taxon>
    </lineage>
</organism>
<dbReference type="InterPro" id="IPR045340">
    <property type="entry name" value="DUF6533"/>
</dbReference>
<evidence type="ECO:0000256" key="1">
    <source>
        <dbReference type="SAM" id="Phobius"/>
    </source>
</evidence>
<dbReference type="Proteomes" id="UP000184267">
    <property type="component" value="Unassembled WGS sequence"/>
</dbReference>
<evidence type="ECO:0000313" key="3">
    <source>
        <dbReference type="EMBL" id="OJT07750.1"/>
    </source>
</evidence>
<keyword evidence="1" id="KW-0812">Transmembrane</keyword>
<keyword evidence="1" id="KW-0472">Membrane</keyword>
<dbReference type="Pfam" id="PF20151">
    <property type="entry name" value="DUF6533"/>
    <property type="match status" value="1"/>
</dbReference>
<evidence type="ECO:0000313" key="4">
    <source>
        <dbReference type="Proteomes" id="UP000184267"/>
    </source>
</evidence>
<comment type="caution">
    <text evidence="3">The sequence shown here is derived from an EMBL/GenBank/DDBJ whole genome shotgun (WGS) entry which is preliminary data.</text>
</comment>
<feature type="transmembrane region" description="Helical" evidence="1">
    <location>
        <begin position="87"/>
        <end position="109"/>
    </location>
</feature>
<protein>
    <recommendedName>
        <fullName evidence="2">DUF6533 domain-containing protein</fullName>
    </recommendedName>
</protein>
<gene>
    <name evidence="3" type="ORF">TRAPUB_1342</name>
</gene>
<dbReference type="OrthoDB" id="3350812at2759"/>
<feature type="transmembrane region" description="Helical" evidence="1">
    <location>
        <begin position="121"/>
        <end position="144"/>
    </location>
</feature>